<dbReference type="GO" id="GO:0000155">
    <property type="term" value="F:phosphorelay sensor kinase activity"/>
    <property type="evidence" value="ECO:0007669"/>
    <property type="project" value="InterPro"/>
</dbReference>
<dbReference type="InterPro" id="IPR001789">
    <property type="entry name" value="Sig_transdc_resp-reg_receiver"/>
</dbReference>
<dbReference type="AlphaFoldDB" id="A0A1G9VMP5"/>
<dbReference type="Pfam" id="PF13188">
    <property type="entry name" value="PAS_8"/>
    <property type="match status" value="1"/>
</dbReference>
<evidence type="ECO:0000256" key="12">
    <source>
        <dbReference type="PROSITE-ProRule" id="PRU00169"/>
    </source>
</evidence>
<dbReference type="Gene3D" id="1.10.287.130">
    <property type="match status" value="1"/>
</dbReference>
<dbReference type="InterPro" id="IPR035965">
    <property type="entry name" value="PAS-like_dom_sf"/>
</dbReference>
<dbReference type="SUPFAM" id="SSF55874">
    <property type="entry name" value="ATPase domain of HSP90 chaperone/DNA topoisomerase II/histidine kinase"/>
    <property type="match status" value="1"/>
</dbReference>
<keyword evidence="8" id="KW-0418">Kinase</keyword>
<dbReference type="GO" id="GO:0016020">
    <property type="term" value="C:membrane"/>
    <property type="evidence" value="ECO:0007669"/>
    <property type="project" value="UniProtKB-SubCell"/>
</dbReference>
<dbReference type="InterPro" id="IPR003661">
    <property type="entry name" value="HisK_dim/P_dom"/>
</dbReference>
<evidence type="ECO:0000256" key="9">
    <source>
        <dbReference type="ARBA" id="ARBA00022840"/>
    </source>
</evidence>
<dbReference type="CDD" id="cd17546">
    <property type="entry name" value="REC_hyHK_CKI1_RcsC-like"/>
    <property type="match status" value="1"/>
</dbReference>
<dbReference type="InterPro" id="IPR003594">
    <property type="entry name" value="HATPase_dom"/>
</dbReference>
<dbReference type="RefSeq" id="WP_074669594.1">
    <property type="nucleotide sequence ID" value="NZ_FNGU01000009.1"/>
</dbReference>
<dbReference type="SMART" id="SM00448">
    <property type="entry name" value="REC"/>
    <property type="match status" value="1"/>
</dbReference>
<evidence type="ECO:0000256" key="6">
    <source>
        <dbReference type="ARBA" id="ARBA00022692"/>
    </source>
</evidence>
<dbReference type="STRING" id="392333.SAMN05660860_03073"/>
<dbReference type="OrthoDB" id="226486at2"/>
<dbReference type="Pfam" id="PF00512">
    <property type="entry name" value="HisKA"/>
    <property type="match status" value="1"/>
</dbReference>
<sequence length="871" mass="95933">MSFRTLLALALLLVPAAPAWSEQSLTLGVLAFRATEQSVSRWQPLADYLHEQLPGVRVRLKAFDYQGLDEAVERQQIDLVFTNPGHYVLIAHRTGLSAPLVGQINLVEGAPVKGFAGVILVRAEDEGLRSPTDLQGKHIAIPSKSSLGGYQMQAHSLVQAGLRMPGAVKILETDMPHDRAVEALLEKRADAAFVRSGLYEALLREGRVKPGTLRVLNQQDLPNFPHKASTALCPEWPIAALPHVDDTLAARVAAALLSLPHGGETALALGIHGFTVPYNYEPVRALLENLRLPPFDAAPQFTWSDIWARYGGLLIMLGISVTSGSLLLVVLIISHRRMQATQKALRASESSYRNLFEYMTVGFALHEILLDKQGRPCDYLFLQANPAFEKLTGLEVRGILGRRVLEILPEIEPDWIENFGQVALTGQPLHFEKYSQALNKHFEITAYAPQPGLFATIFLDISERKLHEAELQQAKAAAESANRAKSRFLATMSHEIRTPLNGILGMAQALQMPEVSDTERQDSAQIILDSGKVLLALLNDILDLSKVEAGRLEVGKARCKPELLLEETAGLFAQAARDQGLELDVFWQGPAGRIYWSDPIRLRQMLSNLISNAVKFTNKGGIRVQGREIARDDGMAELRFSVSDTGMGIAEDQQHILFQPFTQIDSSDTRPHSGSGLGLSIVRSLATLMGGEVGFDSSRQSGSTFWFSVCAPVAEPTEHRAPLKQTAGNPSQNDALLFSGKKILVVDDNQINHKLLDGILRKRGLEITHAENGREALTAVTGDNPPDLVLMDCQMPVMDGLEATTHIRQWEERNRLPHLPIIALTAGAFEKDRERCLAVGMNDFLTKPVYFEQLFAVLDKWLQEKQPPGIA</sequence>
<keyword evidence="11 13" id="KW-0472">Membrane</keyword>
<keyword evidence="5" id="KW-0808">Transferase</keyword>
<keyword evidence="10 13" id="KW-1133">Transmembrane helix</keyword>
<keyword evidence="7" id="KW-0547">Nucleotide-binding</keyword>
<dbReference type="NCBIfam" id="TIGR00229">
    <property type="entry name" value="sensory_box"/>
    <property type="match status" value="1"/>
</dbReference>
<dbReference type="InterPro" id="IPR000014">
    <property type="entry name" value="PAS"/>
</dbReference>
<reference evidence="17 18" key="1">
    <citation type="submission" date="2016-10" db="EMBL/GenBank/DDBJ databases">
        <authorList>
            <person name="de Groot N.N."/>
        </authorList>
    </citation>
    <scope>NUCLEOTIDE SEQUENCE [LARGE SCALE GENOMIC DNA]</scope>
    <source>
        <strain evidence="17 18">DSM 17813</strain>
    </source>
</reference>
<feature type="domain" description="Histidine kinase" evidence="15">
    <location>
        <begin position="491"/>
        <end position="713"/>
    </location>
</feature>
<dbReference type="Pfam" id="PF00072">
    <property type="entry name" value="Response_reg"/>
    <property type="match status" value="1"/>
</dbReference>
<dbReference type="SUPFAM" id="SSF55785">
    <property type="entry name" value="PYP-like sensor domain (PAS domain)"/>
    <property type="match status" value="1"/>
</dbReference>
<dbReference type="EC" id="2.7.13.3" evidence="3"/>
<evidence type="ECO:0000256" key="8">
    <source>
        <dbReference type="ARBA" id="ARBA00022777"/>
    </source>
</evidence>
<evidence type="ECO:0000313" key="18">
    <source>
        <dbReference type="Proteomes" id="UP000182146"/>
    </source>
</evidence>
<protein>
    <recommendedName>
        <fullName evidence="3">histidine kinase</fullName>
        <ecNumber evidence="3">2.7.13.3</ecNumber>
    </recommendedName>
</protein>
<feature type="chain" id="PRO_5010158081" description="histidine kinase" evidence="14">
    <location>
        <begin position="22"/>
        <end position="871"/>
    </location>
</feature>
<dbReference type="SMART" id="SM00387">
    <property type="entry name" value="HATPase_c"/>
    <property type="match status" value="1"/>
</dbReference>
<evidence type="ECO:0000256" key="7">
    <source>
        <dbReference type="ARBA" id="ARBA00022741"/>
    </source>
</evidence>
<dbReference type="CDD" id="cd16922">
    <property type="entry name" value="HATPase_EvgS-ArcB-TorS-like"/>
    <property type="match status" value="1"/>
</dbReference>
<proteinExistence type="predicted"/>
<dbReference type="FunFam" id="3.30.565.10:FF:000010">
    <property type="entry name" value="Sensor histidine kinase RcsC"/>
    <property type="match status" value="1"/>
</dbReference>
<dbReference type="PROSITE" id="PS50109">
    <property type="entry name" value="HIS_KIN"/>
    <property type="match status" value="1"/>
</dbReference>
<feature type="domain" description="Response regulatory" evidence="16">
    <location>
        <begin position="742"/>
        <end position="862"/>
    </location>
</feature>
<organism evidence="17 18">
    <name type="scientific">Geoalkalibacter ferrihydriticus</name>
    <dbReference type="NCBI Taxonomy" id="392333"/>
    <lineage>
        <taxon>Bacteria</taxon>
        <taxon>Pseudomonadati</taxon>
        <taxon>Thermodesulfobacteriota</taxon>
        <taxon>Desulfuromonadia</taxon>
        <taxon>Desulfuromonadales</taxon>
        <taxon>Geoalkalibacteraceae</taxon>
        <taxon>Geoalkalibacter</taxon>
    </lineage>
</organism>
<dbReference type="Pfam" id="PF12974">
    <property type="entry name" value="Phosphonate-bd"/>
    <property type="match status" value="1"/>
</dbReference>
<dbReference type="Gene3D" id="3.30.450.20">
    <property type="entry name" value="PAS domain"/>
    <property type="match status" value="1"/>
</dbReference>
<feature type="modified residue" description="4-aspartylphosphate" evidence="12">
    <location>
        <position position="792"/>
    </location>
</feature>
<dbReference type="Pfam" id="PF02518">
    <property type="entry name" value="HATPase_c"/>
    <property type="match status" value="1"/>
</dbReference>
<feature type="transmembrane region" description="Helical" evidence="13">
    <location>
        <begin position="310"/>
        <end position="333"/>
    </location>
</feature>
<dbReference type="Gene3D" id="3.30.565.10">
    <property type="entry name" value="Histidine kinase-like ATPase, C-terminal domain"/>
    <property type="match status" value="1"/>
</dbReference>
<comment type="subcellular location">
    <subcellularLocation>
        <location evidence="2">Membrane</location>
    </subcellularLocation>
</comment>
<dbReference type="Gene3D" id="3.40.50.2300">
    <property type="match status" value="1"/>
</dbReference>
<dbReference type="Proteomes" id="UP000182146">
    <property type="component" value="Unassembled WGS sequence"/>
</dbReference>
<evidence type="ECO:0000256" key="1">
    <source>
        <dbReference type="ARBA" id="ARBA00000085"/>
    </source>
</evidence>
<dbReference type="PRINTS" id="PR00344">
    <property type="entry name" value="BCTRLSENSOR"/>
</dbReference>
<dbReference type="SMART" id="SM00388">
    <property type="entry name" value="HisKA"/>
    <property type="match status" value="1"/>
</dbReference>
<evidence type="ECO:0000259" key="15">
    <source>
        <dbReference type="PROSITE" id="PS50109"/>
    </source>
</evidence>
<evidence type="ECO:0000256" key="3">
    <source>
        <dbReference type="ARBA" id="ARBA00012438"/>
    </source>
</evidence>
<keyword evidence="4 12" id="KW-0597">Phosphoprotein</keyword>
<gene>
    <name evidence="17" type="ORF">SAMN05660860_03073</name>
</gene>
<evidence type="ECO:0000313" key="17">
    <source>
        <dbReference type="EMBL" id="SDM73301.1"/>
    </source>
</evidence>
<keyword evidence="6 13" id="KW-0812">Transmembrane</keyword>
<dbReference type="FunFam" id="1.10.287.130:FF:000004">
    <property type="entry name" value="Ethylene receptor 1"/>
    <property type="match status" value="1"/>
</dbReference>
<dbReference type="InterPro" id="IPR005467">
    <property type="entry name" value="His_kinase_dom"/>
</dbReference>
<evidence type="ECO:0000256" key="11">
    <source>
        <dbReference type="ARBA" id="ARBA00023136"/>
    </source>
</evidence>
<dbReference type="SUPFAM" id="SSF52172">
    <property type="entry name" value="CheY-like"/>
    <property type="match status" value="1"/>
</dbReference>
<accession>A0A1G9VMP5</accession>
<evidence type="ECO:0000256" key="14">
    <source>
        <dbReference type="SAM" id="SignalP"/>
    </source>
</evidence>
<dbReference type="SUPFAM" id="SSF53850">
    <property type="entry name" value="Periplasmic binding protein-like II"/>
    <property type="match status" value="1"/>
</dbReference>
<dbReference type="CDD" id="cd00082">
    <property type="entry name" value="HisKA"/>
    <property type="match status" value="1"/>
</dbReference>
<dbReference type="InterPro" id="IPR036890">
    <property type="entry name" value="HATPase_C_sf"/>
</dbReference>
<comment type="catalytic activity">
    <reaction evidence="1">
        <text>ATP + protein L-histidine = ADP + protein N-phospho-L-histidine.</text>
        <dbReference type="EC" id="2.7.13.3"/>
    </reaction>
</comment>
<dbReference type="PANTHER" id="PTHR45339:SF5">
    <property type="entry name" value="HISTIDINE KINASE"/>
    <property type="match status" value="1"/>
</dbReference>
<dbReference type="Gene3D" id="3.40.190.10">
    <property type="entry name" value="Periplasmic binding protein-like II"/>
    <property type="match status" value="2"/>
</dbReference>
<evidence type="ECO:0000256" key="2">
    <source>
        <dbReference type="ARBA" id="ARBA00004370"/>
    </source>
</evidence>
<dbReference type="GO" id="GO:0005524">
    <property type="term" value="F:ATP binding"/>
    <property type="evidence" value="ECO:0007669"/>
    <property type="project" value="UniProtKB-KW"/>
</dbReference>
<feature type="signal peptide" evidence="14">
    <location>
        <begin position="1"/>
        <end position="21"/>
    </location>
</feature>
<dbReference type="InterPro" id="IPR036097">
    <property type="entry name" value="HisK_dim/P_sf"/>
</dbReference>
<evidence type="ECO:0000256" key="5">
    <source>
        <dbReference type="ARBA" id="ARBA00022679"/>
    </source>
</evidence>
<name>A0A1G9VMP5_9BACT</name>
<dbReference type="EMBL" id="FNGU01000009">
    <property type="protein sequence ID" value="SDM73301.1"/>
    <property type="molecule type" value="Genomic_DNA"/>
</dbReference>
<dbReference type="InterPro" id="IPR011006">
    <property type="entry name" value="CheY-like_superfamily"/>
</dbReference>
<dbReference type="PROSITE" id="PS50110">
    <property type="entry name" value="RESPONSE_REGULATORY"/>
    <property type="match status" value="1"/>
</dbReference>
<dbReference type="PANTHER" id="PTHR45339">
    <property type="entry name" value="HYBRID SIGNAL TRANSDUCTION HISTIDINE KINASE J"/>
    <property type="match status" value="1"/>
</dbReference>
<evidence type="ECO:0000259" key="16">
    <source>
        <dbReference type="PROSITE" id="PS50110"/>
    </source>
</evidence>
<evidence type="ECO:0000256" key="13">
    <source>
        <dbReference type="SAM" id="Phobius"/>
    </source>
</evidence>
<dbReference type="InterPro" id="IPR004358">
    <property type="entry name" value="Sig_transdc_His_kin-like_C"/>
</dbReference>
<evidence type="ECO:0000256" key="4">
    <source>
        <dbReference type="ARBA" id="ARBA00022553"/>
    </source>
</evidence>
<evidence type="ECO:0000256" key="10">
    <source>
        <dbReference type="ARBA" id="ARBA00022989"/>
    </source>
</evidence>
<keyword evidence="14" id="KW-0732">Signal</keyword>
<keyword evidence="9" id="KW-0067">ATP-binding</keyword>
<dbReference type="SUPFAM" id="SSF47384">
    <property type="entry name" value="Homodimeric domain of signal transducing histidine kinase"/>
    <property type="match status" value="1"/>
</dbReference>